<dbReference type="OrthoDB" id="9049620at2759"/>
<dbReference type="InterPro" id="IPR027935">
    <property type="entry name" value="Di19_C"/>
</dbReference>
<feature type="compositionally biased region" description="Polar residues" evidence="2">
    <location>
        <begin position="161"/>
        <end position="171"/>
    </location>
</feature>
<name>A0A8J5S1T5_ZIZPA</name>
<dbReference type="AlphaFoldDB" id="A0A8J5S1T5"/>
<keyword evidence="6" id="KW-1185">Reference proteome</keyword>
<dbReference type="InterPro" id="IPR008598">
    <property type="entry name" value="Di19_Zn-bd"/>
</dbReference>
<evidence type="ECO:0000259" key="4">
    <source>
        <dbReference type="Pfam" id="PF14571"/>
    </source>
</evidence>
<feature type="compositionally biased region" description="Basic and acidic residues" evidence="2">
    <location>
        <begin position="174"/>
        <end position="183"/>
    </location>
</feature>
<reference evidence="5" key="2">
    <citation type="submission" date="2021-02" db="EMBL/GenBank/DDBJ databases">
        <authorList>
            <person name="Kimball J.A."/>
            <person name="Haas M.W."/>
            <person name="Macchietto M."/>
            <person name="Kono T."/>
            <person name="Duquette J."/>
            <person name="Shao M."/>
        </authorList>
    </citation>
    <scope>NUCLEOTIDE SEQUENCE</scope>
    <source>
        <tissue evidence="5">Fresh leaf tissue</tissue>
    </source>
</reference>
<dbReference type="Pfam" id="PF14571">
    <property type="entry name" value="Di19_C"/>
    <property type="match status" value="1"/>
</dbReference>
<sequence length="208" mass="23669">MEVEAHHGFLPAGRQQHLYGHPHYQLLGDDEWWEYIPCPFCYIEVEVPFLCDHLQEEHCFDIKNAVCPICADNLDEDSEEHFRVQHSHLLKRSKSCCKPSPAADKEAYEEDSDFEVPSHYIGRPVPDSSPDPLLSLFICCSIAPPIDLPRHSEAEVEGHVPSSSDDQSLAACSSRKDQGMMDDASKQELEEMLQRIEFVKQMLMTTIA</sequence>
<accession>A0A8J5S1T5</accession>
<reference evidence="5" key="1">
    <citation type="journal article" date="2021" name="bioRxiv">
        <title>Whole Genome Assembly and Annotation of Northern Wild Rice, Zizania palustris L., Supports a Whole Genome Duplication in the Zizania Genus.</title>
        <authorList>
            <person name="Haas M."/>
            <person name="Kono T."/>
            <person name="Macchietto M."/>
            <person name="Millas R."/>
            <person name="McGilp L."/>
            <person name="Shao M."/>
            <person name="Duquette J."/>
            <person name="Hirsch C.N."/>
            <person name="Kimball J."/>
        </authorList>
    </citation>
    <scope>NUCLEOTIDE SEQUENCE</scope>
    <source>
        <tissue evidence="5">Fresh leaf tissue</tissue>
    </source>
</reference>
<proteinExistence type="inferred from homology"/>
<dbReference type="EMBL" id="JAAALK010000284">
    <property type="protein sequence ID" value="KAG8066905.1"/>
    <property type="molecule type" value="Genomic_DNA"/>
</dbReference>
<evidence type="ECO:0008006" key="7">
    <source>
        <dbReference type="Google" id="ProtNLM"/>
    </source>
</evidence>
<organism evidence="5 6">
    <name type="scientific">Zizania palustris</name>
    <name type="common">Northern wild rice</name>
    <dbReference type="NCBI Taxonomy" id="103762"/>
    <lineage>
        <taxon>Eukaryota</taxon>
        <taxon>Viridiplantae</taxon>
        <taxon>Streptophyta</taxon>
        <taxon>Embryophyta</taxon>
        <taxon>Tracheophyta</taxon>
        <taxon>Spermatophyta</taxon>
        <taxon>Magnoliopsida</taxon>
        <taxon>Liliopsida</taxon>
        <taxon>Poales</taxon>
        <taxon>Poaceae</taxon>
        <taxon>BOP clade</taxon>
        <taxon>Oryzoideae</taxon>
        <taxon>Oryzeae</taxon>
        <taxon>Zizaniinae</taxon>
        <taxon>Zizania</taxon>
    </lineage>
</organism>
<dbReference type="Proteomes" id="UP000729402">
    <property type="component" value="Unassembled WGS sequence"/>
</dbReference>
<protein>
    <recommendedName>
        <fullName evidence="7">Drought induced 19 protein type zinc-binding domain-containing protein</fullName>
    </recommendedName>
</protein>
<feature type="domain" description="Di19 C-terminal" evidence="4">
    <location>
        <begin position="121"/>
        <end position="207"/>
    </location>
</feature>
<evidence type="ECO:0000313" key="5">
    <source>
        <dbReference type="EMBL" id="KAG8066905.1"/>
    </source>
</evidence>
<evidence type="ECO:0000256" key="1">
    <source>
        <dbReference type="ARBA" id="ARBA00007109"/>
    </source>
</evidence>
<gene>
    <name evidence="5" type="ORF">GUJ93_ZPchr0005g15514</name>
</gene>
<feature type="domain" description="Di19 zinc-binding" evidence="3">
    <location>
        <begin position="36"/>
        <end position="87"/>
    </location>
</feature>
<evidence type="ECO:0000256" key="2">
    <source>
        <dbReference type="SAM" id="MobiDB-lite"/>
    </source>
</evidence>
<evidence type="ECO:0000313" key="6">
    <source>
        <dbReference type="Proteomes" id="UP000729402"/>
    </source>
</evidence>
<dbReference type="PANTHER" id="PTHR31875">
    <property type="entry name" value="PROTEIN DEHYDRATION-INDUCED 19"/>
    <property type="match status" value="1"/>
</dbReference>
<dbReference type="PANTHER" id="PTHR31875:SF9">
    <property type="entry name" value="PROTEIN DEHYDRATION-INDUCED 19 HOMOLOG 6"/>
    <property type="match status" value="1"/>
</dbReference>
<comment type="caution">
    <text evidence="5">The sequence shown here is derived from an EMBL/GenBank/DDBJ whole genome shotgun (WGS) entry which is preliminary data.</text>
</comment>
<dbReference type="Pfam" id="PF05605">
    <property type="entry name" value="zf-Di19"/>
    <property type="match status" value="1"/>
</dbReference>
<comment type="similarity">
    <text evidence="1">Belongs to the Di19 family.</text>
</comment>
<evidence type="ECO:0000259" key="3">
    <source>
        <dbReference type="Pfam" id="PF05605"/>
    </source>
</evidence>
<dbReference type="InterPro" id="IPR033347">
    <property type="entry name" value="Di19"/>
</dbReference>
<feature type="region of interest" description="Disordered" evidence="2">
    <location>
        <begin position="152"/>
        <end position="183"/>
    </location>
</feature>